<dbReference type="Proteomes" id="UP000464086">
    <property type="component" value="Chromosome"/>
</dbReference>
<dbReference type="RefSeq" id="WP_159365358.1">
    <property type="nucleotide sequence ID" value="NZ_CP047218.1"/>
</dbReference>
<organism evidence="2 3">
    <name type="scientific">Sphingobium yanoikuyae</name>
    <name type="common">Sphingomonas yanoikuyae</name>
    <dbReference type="NCBI Taxonomy" id="13690"/>
    <lineage>
        <taxon>Bacteria</taxon>
        <taxon>Pseudomonadati</taxon>
        <taxon>Pseudomonadota</taxon>
        <taxon>Alphaproteobacteria</taxon>
        <taxon>Sphingomonadales</taxon>
        <taxon>Sphingomonadaceae</taxon>
        <taxon>Sphingobium</taxon>
    </lineage>
</organism>
<evidence type="ECO:0000313" key="2">
    <source>
        <dbReference type="EMBL" id="QHD65727.1"/>
    </source>
</evidence>
<protein>
    <submittedName>
        <fullName evidence="2">Uncharacterized protein</fullName>
    </submittedName>
</protein>
<gene>
    <name evidence="2" type="ORF">GS397_00665</name>
</gene>
<dbReference type="EMBL" id="CP047218">
    <property type="protein sequence ID" value="QHD65727.1"/>
    <property type="molecule type" value="Genomic_DNA"/>
</dbReference>
<name>A0A6P1GB48_SPHYA</name>
<dbReference type="AlphaFoldDB" id="A0A6P1GB48"/>
<reference evidence="2 3" key="1">
    <citation type="submission" date="2019-12" db="EMBL/GenBank/DDBJ databases">
        <title>Functional and genomic insights into the Sphingobium yanoikuyae YC-JY1, a bacterium efficiently degrading bisphenol A.</title>
        <authorList>
            <person name="Jia Y."/>
            <person name="Li X."/>
            <person name="Wang J."/>
            <person name="Eltoukhy A."/>
            <person name="Lamraoui I."/>
            <person name="Yan Y."/>
        </authorList>
    </citation>
    <scope>NUCLEOTIDE SEQUENCE [LARGE SCALE GENOMIC DNA]</scope>
    <source>
        <strain evidence="2 3">YC-JY1</strain>
    </source>
</reference>
<keyword evidence="1" id="KW-1133">Transmembrane helix</keyword>
<keyword evidence="1" id="KW-0812">Transmembrane</keyword>
<feature type="transmembrane region" description="Helical" evidence="1">
    <location>
        <begin position="12"/>
        <end position="34"/>
    </location>
</feature>
<accession>A0A6P1GB48</accession>
<sequence>MADSELSLTRRGAVLGCVAATGASMMCGCGFADFRTARLRYRMTVDVKTPFGIRTGASVIETTLASGPRTGEGAGLSSGLQGEAVFVDLPNGHNLVALLSNAKFRSPADYHQNLFNDALRLGAVAIPPMPRILS</sequence>
<evidence type="ECO:0000256" key="1">
    <source>
        <dbReference type="SAM" id="Phobius"/>
    </source>
</evidence>
<evidence type="ECO:0000313" key="3">
    <source>
        <dbReference type="Proteomes" id="UP000464086"/>
    </source>
</evidence>
<keyword evidence="1" id="KW-0472">Membrane</keyword>
<proteinExistence type="predicted"/>